<evidence type="ECO:0000313" key="1">
    <source>
        <dbReference type="EMBL" id="KAJ7321456.1"/>
    </source>
</evidence>
<reference evidence="1" key="1">
    <citation type="submission" date="2023-01" db="EMBL/GenBank/DDBJ databases">
        <title>Genome assembly of the deep-sea coral Lophelia pertusa.</title>
        <authorList>
            <person name="Herrera S."/>
            <person name="Cordes E."/>
        </authorList>
    </citation>
    <scope>NUCLEOTIDE SEQUENCE</scope>
    <source>
        <strain evidence="1">USNM1676648</strain>
        <tissue evidence="1">Polyp</tissue>
    </source>
</reference>
<keyword evidence="2" id="KW-1185">Reference proteome</keyword>
<proteinExistence type="predicted"/>
<feature type="non-terminal residue" evidence="1">
    <location>
        <position position="1"/>
    </location>
</feature>
<accession>A0A9X0CCE9</accession>
<gene>
    <name evidence="1" type="ORF">OS493_034808</name>
</gene>
<dbReference type="Proteomes" id="UP001163046">
    <property type="component" value="Unassembled WGS sequence"/>
</dbReference>
<dbReference type="AlphaFoldDB" id="A0A9X0CCE9"/>
<dbReference type="EMBL" id="MU827827">
    <property type="protein sequence ID" value="KAJ7321456.1"/>
    <property type="molecule type" value="Genomic_DNA"/>
</dbReference>
<organism evidence="1 2">
    <name type="scientific">Desmophyllum pertusum</name>
    <dbReference type="NCBI Taxonomy" id="174260"/>
    <lineage>
        <taxon>Eukaryota</taxon>
        <taxon>Metazoa</taxon>
        <taxon>Cnidaria</taxon>
        <taxon>Anthozoa</taxon>
        <taxon>Hexacorallia</taxon>
        <taxon>Scleractinia</taxon>
        <taxon>Caryophylliina</taxon>
        <taxon>Caryophylliidae</taxon>
        <taxon>Desmophyllum</taxon>
    </lineage>
</organism>
<protein>
    <submittedName>
        <fullName evidence="1">Uncharacterized protein</fullName>
    </submittedName>
</protein>
<comment type="caution">
    <text evidence="1">The sequence shown here is derived from an EMBL/GenBank/DDBJ whole genome shotgun (WGS) entry which is preliminary data.</text>
</comment>
<name>A0A9X0CCE9_9CNID</name>
<evidence type="ECO:0000313" key="2">
    <source>
        <dbReference type="Proteomes" id="UP001163046"/>
    </source>
</evidence>
<sequence length="50" mass="5589">ARKHKVEDLVLGASHQNTSYCTNSKPVTSALADMFVWALRPCCHSQMDQL</sequence>